<name>A0A0A1U075_ENTIV</name>
<sequence length="660" mass="75680">MSAAKQQPTVTQGSVLICDGLPTGVGANVVPKLTLFFRKMVLLKNGAELSDHPSNVEIYIDKATNKTTGVGFVDFKDDAAAMRFKSRYIELKFDNNNTLKFYTKKEIDAILKESDEYTPMIFNPIEVNDFKGWLKDEKYINGNECFALFEYGKSITLGWENPTIPTEPTLTEEQPFGSTNVAFSPAGTFLYAVTDKGLIVQQPDNKKKFQFPHPGMTHVTISPYDTFIATYSPYAKDGKHVIVWDRRFIKGVKYFDIKPTTAKSVTEKIIKEKVLSPIGKDLVQFSHDEKYLARISEVDPCSVEIYTTPVLQLLGNKLVTFETEIDQLSWSPKQNILVAYHDAAQKNNSKTFFYFYNVETGEVIYKHIVFSLRDAQFMWHPSGKKLVVRCLKPTKTTFVVFSLDKEITVASVDLNASPLAFALNPTRFQMSALVYHKNKKGQDNQFPSYYCYDITTKEIKIVMQTKEIEAKGLSYSPNGQFLIISGIGTPEPFLYFYNTDKMVYLKKVPIENMNYLAWDPIGLYVAAVRSAVYSPHAKNGFLLYDCYGVLKYESFKKDFGGLLWRPQPKNLIKDDLEVDVDKTFVDCINKMKEEDEKLKEKIELEKKEKKDLLIKRYREIVRKNTDLAKAEKQRAYDSLMKIVVEEKPKEENEKSEEKKQ</sequence>
<keyword evidence="1" id="KW-0963">Cytoplasm</keyword>
<dbReference type="VEuPathDB" id="AmoebaDB:EIN_065680"/>
<evidence type="ECO:0000256" key="4">
    <source>
        <dbReference type="ARBA" id="ARBA00022917"/>
    </source>
</evidence>
<proteinExistence type="predicted"/>
<dbReference type="GO" id="GO:0003723">
    <property type="term" value="F:RNA binding"/>
    <property type="evidence" value="ECO:0007669"/>
    <property type="project" value="UniProtKB-KW"/>
</dbReference>
<dbReference type="OMA" id="LWGGPQF"/>
<dbReference type="InterPro" id="IPR011400">
    <property type="entry name" value="EIF3B"/>
</dbReference>
<dbReference type="AlphaFoldDB" id="A0A0A1U075"/>
<keyword evidence="4" id="KW-0648">Protein biosynthesis</keyword>
<evidence type="ECO:0000313" key="7">
    <source>
        <dbReference type="EMBL" id="ELP84293.1"/>
    </source>
</evidence>
<dbReference type="PANTHER" id="PTHR14068">
    <property type="entry name" value="EUKARYOTIC TRANSLATION INITIATION FACTOR 3 EIF3 -RELATED"/>
    <property type="match status" value="1"/>
</dbReference>
<reference evidence="7 8" key="1">
    <citation type="submission" date="2012-10" db="EMBL/GenBank/DDBJ databases">
        <authorList>
            <person name="Zafar N."/>
            <person name="Inman J."/>
            <person name="Hall N."/>
            <person name="Lorenzi H."/>
            <person name="Caler E."/>
        </authorList>
    </citation>
    <scope>NUCLEOTIDE SEQUENCE [LARGE SCALE GENOMIC DNA]</scope>
    <source>
        <strain evidence="7 8">IP1</strain>
    </source>
</reference>
<protein>
    <submittedName>
        <fullName evidence="7">Eukaryotic translation initiation factor 3 subunit, putative</fullName>
    </submittedName>
</protein>
<evidence type="ECO:0000256" key="1">
    <source>
        <dbReference type="ARBA" id="ARBA00022490"/>
    </source>
</evidence>
<keyword evidence="8" id="KW-1185">Reference proteome</keyword>
<evidence type="ECO:0000256" key="3">
    <source>
        <dbReference type="ARBA" id="ARBA00022884"/>
    </source>
</evidence>
<dbReference type="GO" id="GO:0031369">
    <property type="term" value="F:translation initiation factor binding"/>
    <property type="evidence" value="ECO:0007669"/>
    <property type="project" value="InterPro"/>
</dbReference>
<dbReference type="Gene3D" id="2.130.10.10">
    <property type="entry name" value="YVTN repeat-like/Quinoprotein amine dehydrogenase"/>
    <property type="match status" value="1"/>
</dbReference>
<dbReference type="GeneID" id="14883298"/>
<dbReference type="GO" id="GO:0005852">
    <property type="term" value="C:eukaryotic translation initiation factor 3 complex"/>
    <property type="evidence" value="ECO:0007669"/>
    <property type="project" value="InterPro"/>
</dbReference>
<dbReference type="SUPFAM" id="SSF82171">
    <property type="entry name" value="DPP6 N-terminal domain-like"/>
    <property type="match status" value="1"/>
</dbReference>
<evidence type="ECO:0000313" key="8">
    <source>
        <dbReference type="Proteomes" id="UP000014680"/>
    </source>
</evidence>
<dbReference type="InterPro" id="IPR015943">
    <property type="entry name" value="WD40/YVTN_repeat-like_dom_sf"/>
</dbReference>
<organism evidence="7 8">
    <name type="scientific">Entamoeba invadens IP1</name>
    <dbReference type="NCBI Taxonomy" id="370355"/>
    <lineage>
        <taxon>Eukaryota</taxon>
        <taxon>Amoebozoa</taxon>
        <taxon>Evosea</taxon>
        <taxon>Archamoebae</taxon>
        <taxon>Mastigamoebida</taxon>
        <taxon>Entamoebidae</taxon>
        <taxon>Entamoeba</taxon>
    </lineage>
</organism>
<dbReference type="EMBL" id="KB207140">
    <property type="protein sequence ID" value="ELP84293.1"/>
    <property type="molecule type" value="Genomic_DNA"/>
</dbReference>
<dbReference type="GO" id="GO:0003743">
    <property type="term" value="F:translation initiation factor activity"/>
    <property type="evidence" value="ECO:0007669"/>
    <property type="project" value="UniProtKB-KW"/>
</dbReference>
<evidence type="ECO:0000259" key="6">
    <source>
        <dbReference type="Pfam" id="PF08662"/>
    </source>
</evidence>
<dbReference type="Proteomes" id="UP000014680">
    <property type="component" value="Unassembled WGS sequence"/>
</dbReference>
<keyword evidence="2 7" id="KW-0396">Initiation factor</keyword>
<gene>
    <name evidence="7" type="ORF">EIN_065680</name>
</gene>
<keyword evidence="5" id="KW-0175">Coiled coil</keyword>
<feature type="coiled-coil region" evidence="5">
    <location>
        <begin position="588"/>
        <end position="615"/>
    </location>
</feature>
<dbReference type="OrthoDB" id="10250414at2759"/>
<dbReference type="PANTHER" id="PTHR14068:SF0">
    <property type="entry name" value="EUKARYOTIC TRANSLATION INITIATION FACTOR 3 SUBUNIT B"/>
    <property type="match status" value="1"/>
</dbReference>
<dbReference type="RefSeq" id="XP_004183639.1">
    <property type="nucleotide sequence ID" value="XM_004183591.1"/>
</dbReference>
<accession>A0A0A1U075</accession>
<evidence type="ECO:0000256" key="2">
    <source>
        <dbReference type="ARBA" id="ARBA00022540"/>
    </source>
</evidence>
<evidence type="ECO:0000256" key="5">
    <source>
        <dbReference type="SAM" id="Coils"/>
    </source>
</evidence>
<dbReference type="InterPro" id="IPR013979">
    <property type="entry name" value="TIF_beta_prop-like"/>
</dbReference>
<dbReference type="Pfam" id="PF08662">
    <property type="entry name" value="eIF2A"/>
    <property type="match status" value="1"/>
</dbReference>
<feature type="domain" description="Translation initiation factor beta propellor-like" evidence="6">
    <location>
        <begin position="370"/>
        <end position="556"/>
    </location>
</feature>
<keyword evidence="3" id="KW-0694">RNA-binding</keyword>
<dbReference type="KEGG" id="eiv:EIN_065680"/>